<evidence type="ECO:0000259" key="4">
    <source>
        <dbReference type="SMART" id="SM00796"/>
    </source>
</evidence>
<reference evidence="5" key="1">
    <citation type="submission" date="2022-10" db="EMBL/GenBank/DDBJ databases">
        <title>YIM 151497 complete genome.</title>
        <authorList>
            <person name="Chen X."/>
        </authorList>
    </citation>
    <scope>NUCLEOTIDE SEQUENCE</scope>
    <source>
        <strain evidence="5">YIM 151497</strain>
    </source>
</reference>
<dbReference type="EMBL" id="CP107716">
    <property type="protein sequence ID" value="UYQ70540.1"/>
    <property type="molecule type" value="Genomic_DNA"/>
</dbReference>
<evidence type="ECO:0000313" key="5">
    <source>
        <dbReference type="EMBL" id="UYQ70540.1"/>
    </source>
</evidence>
<evidence type="ECO:0000256" key="3">
    <source>
        <dbReference type="ARBA" id="ARBA00022840"/>
    </source>
</evidence>
<accession>A0ABY6IIW1</accession>
<dbReference type="SUPFAM" id="SSF160467">
    <property type="entry name" value="PH0987 N-terminal domain-like"/>
    <property type="match status" value="1"/>
</dbReference>
<dbReference type="PANTHER" id="PTHR34698">
    <property type="entry name" value="5-OXOPROLINASE SUBUNIT B"/>
    <property type="match status" value="1"/>
</dbReference>
<dbReference type="SUPFAM" id="SSF50891">
    <property type="entry name" value="Cyclophilin-like"/>
    <property type="match status" value="1"/>
</dbReference>
<name>A0ABY6IIW1_9HYPH</name>
<dbReference type="RefSeq" id="WP_264224232.1">
    <property type="nucleotide sequence ID" value="NZ_CP107716.1"/>
</dbReference>
<evidence type="ECO:0000313" key="6">
    <source>
        <dbReference type="Proteomes" id="UP001163882"/>
    </source>
</evidence>
<keyword evidence="2 5" id="KW-0378">Hydrolase</keyword>
<keyword evidence="3" id="KW-0067">ATP-binding</keyword>
<dbReference type="Pfam" id="PF02682">
    <property type="entry name" value="CT_C_D"/>
    <property type="match status" value="1"/>
</dbReference>
<dbReference type="Gene3D" id="2.40.100.10">
    <property type="entry name" value="Cyclophilin-like"/>
    <property type="match status" value="1"/>
</dbReference>
<dbReference type="Gene3D" id="3.30.1360.40">
    <property type="match status" value="1"/>
</dbReference>
<evidence type="ECO:0000256" key="2">
    <source>
        <dbReference type="ARBA" id="ARBA00022801"/>
    </source>
</evidence>
<keyword evidence="6" id="KW-1185">Reference proteome</keyword>
<proteinExistence type="predicted"/>
<dbReference type="PANTHER" id="PTHR34698:SF2">
    <property type="entry name" value="5-OXOPROLINASE SUBUNIT B"/>
    <property type="match status" value="1"/>
</dbReference>
<dbReference type="GO" id="GO:0016787">
    <property type="term" value="F:hydrolase activity"/>
    <property type="evidence" value="ECO:0007669"/>
    <property type="project" value="UniProtKB-KW"/>
</dbReference>
<dbReference type="SMART" id="SM00796">
    <property type="entry name" value="AHS1"/>
    <property type="match status" value="1"/>
</dbReference>
<sequence length="220" mass="23673">MDGIVEIVPTLMPLGDSGILVRFADRLDLSANAAAIAFARNLEIRPIPGIVEIVPNLVSVLVRYDPQRIGYATLSGELRLIDRVGQHDAQPARHTIPIAYGGEEGPDIEAVARELGLTVPAFIDAHRYSPLHILAVGFAPGFVYCGMHAEDLLVPRRKEVRRSVPAGSILFAARQTAITATPVPTGWAVIGRTSLINFDPAASPPTRLRAGDTITFETAR</sequence>
<gene>
    <name evidence="5" type="ORF">OF122_10645</name>
</gene>
<dbReference type="InterPro" id="IPR029000">
    <property type="entry name" value="Cyclophilin-like_dom_sf"/>
</dbReference>
<dbReference type="InterPro" id="IPR010016">
    <property type="entry name" value="PxpB"/>
</dbReference>
<evidence type="ECO:0000256" key="1">
    <source>
        <dbReference type="ARBA" id="ARBA00022741"/>
    </source>
</evidence>
<dbReference type="Proteomes" id="UP001163882">
    <property type="component" value="Chromosome"/>
</dbReference>
<organism evidence="5 6">
    <name type="scientific">Pelagibacterium flavum</name>
    <dbReference type="NCBI Taxonomy" id="2984530"/>
    <lineage>
        <taxon>Bacteria</taxon>
        <taxon>Pseudomonadati</taxon>
        <taxon>Pseudomonadota</taxon>
        <taxon>Alphaproteobacteria</taxon>
        <taxon>Hyphomicrobiales</taxon>
        <taxon>Devosiaceae</taxon>
        <taxon>Pelagibacterium</taxon>
    </lineage>
</organism>
<protein>
    <submittedName>
        <fullName evidence="5">Allophanate hydrolase subunit 1</fullName>
    </submittedName>
</protein>
<feature type="domain" description="Carboxyltransferase" evidence="4">
    <location>
        <begin position="9"/>
        <end position="208"/>
    </location>
</feature>
<dbReference type="InterPro" id="IPR003833">
    <property type="entry name" value="CT_C_D"/>
</dbReference>
<keyword evidence="1" id="KW-0547">Nucleotide-binding</keyword>